<proteinExistence type="predicted"/>
<comment type="caution">
    <text evidence="3">The sequence shown here is derived from an EMBL/GenBank/DDBJ whole genome shotgun (WGS) entry which is preliminary data.</text>
</comment>
<feature type="compositionally biased region" description="Basic residues" evidence="1">
    <location>
        <begin position="182"/>
        <end position="191"/>
    </location>
</feature>
<sequence>MPPSNYKNLSYTASVPPFLARLRHSSSSGPSDAPDPILAARRRPAAAQRSASQDAEDAPVVLDEHGNAVDAAVAVGRDGTVTVLEGRAGGGQEAGADDITDLGDGTQDRAHGTDKHTNQDKKQATAVFGTSRKRRAAKIIGAEDDEVENHKTQHQNTAAATTTTTSTTSTTTTTITTPTITKPKKKSKKIKLSFDEE</sequence>
<evidence type="ECO:0000256" key="1">
    <source>
        <dbReference type="SAM" id="MobiDB-lite"/>
    </source>
</evidence>
<feature type="compositionally biased region" description="Low complexity" evidence="1">
    <location>
        <begin position="25"/>
        <end position="53"/>
    </location>
</feature>
<dbReference type="InterPro" id="IPR027911">
    <property type="entry name" value="DUF4604"/>
</dbReference>
<dbReference type="EMBL" id="LAEV01000445">
    <property type="protein sequence ID" value="KKA30293.1"/>
    <property type="molecule type" value="Genomic_DNA"/>
</dbReference>
<reference evidence="3 4" key="1">
    <citation type="submission" date="2015-03" db="EMBL/GenBank/DDBJ databases">
        <authorList>
            <person name="Radwan O."/>
            <person name="Al-Naeli F.A."/>
            <person name="Rendon G.A."/>
            <person name="Fields C."/>
        </authorList>
    </citation>
    <scope>NUCLEOTIDE SEQUENCE [LARGE SCALE GENOMIC DNA]</scope>
    <source>
        <strain evidence="3">CR-DP1</strain>
    </source>
</reference>
<evidence type="ECO:0000313" key="3">
    <source>
        <dbReference type="EMBL" id="KKA30293.1"/>
    </source>
</evidence>
<dbReference type="Pfam" id="PF15377">
    <property type="entry name" value="DUF4604"/>
    <property type="match status" value="1"/>
</dbReference>
<organism evidence="3 4">
    <name type="scientific">Thielaviopsis punctulata</name>
    <dbReference type="NCBI Taxonomy" id="72032"/>
    <lineage>
        <taxon>Eukaryota</taxon>
        <taxon>Fungi</taxon>
        <taxon>Dikarya</taxon>
        <taxon>Ascomycota</taxon>
        <taxon>Pezizomycotina</taxon>
        <taxon>Sordariomycetes</taxon>
        <taxon>Hypocreomycetidae</taxon>
        <taxon>Microascales</taxon>
        <taxon>Ceratocystidaceae</taxon>
        <taxon>Thielaviopsis</taxon>
    </lineage>
</organism>
<accession>A0A0F4ZKB5</accession>
<gene>
    <name evidence="3" type="ORF">TD95_003879</name>
</gene>
<feature type="region of interest" description="Disordered" evidence="1">
    <location>
        <begin position="141"/>
        <end position="197"/>
    </location>
</feature>
<feature type="region of interest" description="Disordered" evidence="1">
    <location>
        <begin position="85"/>
        <end position="124"/>
    </location>
</feature>
<feature type="compositionally biased region" description="Basic and acidic residues" evidence="1">
    <location>
        <begin position="106"/>
        <end position="123"/>
    </location>
</feature>
<name>A0A0F4ZKB5_9PEZI</name>
<dbReference type="Proteomes" id="UP000033483">
    <property type="component" value="Unassembled WGS sequence"/>
</dbReference>
<feature type="domain" description="DUF4604" evidence="2">
    <location>
        <begin position="7"/>
        <end position="197"/>
    </location>
</feature>
<protein>
    <recommendedName>
        <fullName evidence="2">DUF4604 domain-containing protein</fullName>
    </recommendedName>
</protein>
<feature type="compositionally biased region" description="Low complexity" evidence="1">
    <location>
        <begin position="157"/>
        <end position="181"/>
    </location>
</feature>
<dbReference type="AlphaFoldDB" id="A0A0F4ZKB5"/>
<evidence type="ECO:0000259" key="2">
    <source>
        <dbReference type="Pfam" id="PF15377"/>
    </source>
</evidence>
<evidence type="ECO:0000313" key="4">
    <source>
        <dbReference type="Proteomes" id="UP000033483"/>
    </source>
</evidence>
<feature type="region of interest" description="Disordered" evidence="1">
    <location>
        <begin position="22"/>
        <end position="58"/>
    </location>
</feature>
<keyword evidence="4" id="KW-1185">Reference proteome</keyword>